<protein>
    <recommendedName>
        <fullName evidence="3">Iron-containing redox enzyme family protein</fullName>
    </recommendedName>
</protein>
<keyword evidence="2" id="KW-1185">Reference proteome</keyword>
<dbReference type="Pfam" id="PF14518">
    <property type="entry name" value="Haem_oxygenas_2"/>
    <property type="match status" value="1"/>
</dbReference>
<evidence type="ECO:0000313" key="1">
    <source>
        <dbReference type="EMBL" id="GAA1664149.1"/>
    </source>
</evidence>
<organism evidence="1 2">
    <name type="scientific">Fodinicola feengrottensis</name>
    <dbReference type="NCBI Taxonomy" id="435914"/>
    <lineage>
        <taxon>Bacteria</taxon>
        <taxon>Bacillati</taxon>
        <taxon>Actinomycetota</taxon>
        <taxon>Actinomycetes</taxon>
        <taxon>Mycobacteriales</taxon>
        <taxon>Fodinicola</taxon>
    </lineage>
</organism>
<dbReference type="InterPro" id="IPR016084">
    <property type="entry name" value="Haem_Oase-like_multi-hlx"/>
</dbReference>
<evidence type="ECO:0000313" key="2">
    <source>
        <dbReference type="Proteomes" id="UP001500618"/>
    </source>
</evidence>
<dbReference type="SUPFAM" id="SSF48613">
    <property type="entry name" value="Heme oxygenase-like"/>
    <property type="match status" value="1"/>
</dbReference>
<dbReference type="Proteomes" id="UP001500618">
    <property type="component" value="Unassembled WGS sequence"/>
</dbReference>
<dbReference type="Gene3D" id="1.20.910.10">
    <property type="entry name" value="Heme oxygenase-like"/>
    <property type="match status" value="1"/>
</dbReference>
<evidence type="ECO:0008006" key="3">
    <source>
        <dbReference type="Google" id="ProtNLM"/>
    </source>
</evidence>
<reference evidence="2" key="1">
    <citation type="journal article" date="2019" name="Int. J. Syst. Evol. Microbiol.">
        <title>The Global Catalogue of Microorganisms (GCM) 10K type strain sequencing project: providing services to taxonomists for standard genome sequencing and annotation.</title>
        <authorList>
            <consortium name="The Broad Institute Genomics Platform"/>
            <consortium name="The Broad Institute Genome Sequencing Center for Infectious Disease"/>
            <person name="Wu L."/>
            <person name="Ma J."/>
        </authorList>
    </citation>
    <scope>NUCLEOTIDE SEQUENCE [LARGE SCALE GENOMIC DNA]</scope>
    <source>
        <strain evidence="2">JCM 14718</strain>
    </source>
</reference>
<gene>
    <name evidence="1" type="ORF">GCM10009765_12130</name>
</gene>
<proteinExistence type="predicted"/>
<accession>A0ABP4S5E3</accession>
<sequence>MNDLRAVLELVTPAIQRSSAALWQPMGLRERYSRYLAEMHAVLRASVPLMVMAGAQTTNPVLRDYFAEHVEEELGHDDWLLDDVAAVGLDPDAVRASPPSALAARLVGPQYYWIQHYDPVALLGYLAVLEANAPSALLPALLFERTGLPARAFRTLRHHAEVDGGHSDAVFAILEQLDPPPSHRFAIRTSALHTASALIALFDSLSRPTGKDQHDDRS</sequence>
<comment type="caution">
    <text evidence="1">The sequence shown here is derived from an EMBL/GenBank/DDBJ whole genome shotgun (WGS) entry which is preliminary data.</text>
</comment>
<dbReference type="RefSeq" id="WP_344307899.1">
    <property type="nucleotide sequence ID" value="NZ_BAAANY010000004.1"/>
</dbReference>
<name>A0ABP4S5E3_9ACTN</name>
<dbReference type="EMBL" id="BAAANY010000004">
    <property type="protein sequence ID" value="GAA1664149.1"/>
    <property type="molecule type" value="Genomic_DNA"/>
</dbReference>
<dbReference type="SMART" id="SM01236">
    <property type="entry name" value="Haem_oxygenase_2"/>
    <property type="match status" value="1"/>
</dbReference>